<accession>A0A6M3Y4M3</accession>
<dbReference type="EMBL" id="MT141538">
    <property type="protein sequence ID" value="QJA65396.1"/>
    <property type="molecule type" value="Genomic_DNA"/>
</dbReference>
<proteinExistence type="predicted"/>
<reference evidence="2" key="1">
    <citation type="submission" date="2020-03" db="EMBL/GenBank/DDBJ databases">
        <title>The deep terrestrial virosphere.</title>
        <authorList>
            <person name="Holmfeldt K."/>
            <person name="Nilsson E."/>
            <person name="Simone D."/>
            <person name="Lopez-Fernandez M."/>
            <person name="Wu X."/>
            <person name="de Brujin I."/>
            <person name="Lundin D."/>
            <person name="Andersson A."/>
            <person name="Bertilsson S."/>
            <person name="Dopson M."/>
        </authorList>
    </citation>
    <scope>NUCLEOTIDE SEQUENCE</scope>
    <source>
        <strain evidence="2">MM415A00136</strain>
        <strain evidence="1">MM415B00397</strain>
    </source>
</reference>
<evidence type="ECO:0000313" key="2">
    <source>
        <dbReference type="EMBL" id="QJI05180.1"/>
    </source>
</evidence>
<protein>
    <submittedName>
        <fullName evidence="2">Uncharacterized protein</fullName>
    </submittedName>
</protein>
<dbReference type="EMBL" id="MT145195">
    <property type="protein sequence ID" value="QJI05180.1"/>
    <property type="molecule type" value="Genomic_DNA"/>
</dbReference>
<organism evidence="2">
    <name type="scientific">viral metagenome</name>
    <dbReference type="NCBI Taxonomy" id="1070528"/>
    <lineage>
        <taxon>unclassified sequences</taxon>
        <taxon>metagenomes</taxon>
        <taxon>organismal metagenomes</taxon>
    </lineage>
</organism>
<gene>
    <name evidence="2" type="ORF">MM415A00136_0062</name>
    <name evidence="1" type="ORF">MM415B00397_0008</name>
</gene>
<sequence>MTEKKKTYLNKFLDKFISEYKCCLEALGKDDPELIEKCEKKGHISHKLND</sequence>
<evidence type="ECO:0000313" key="1">
    <source>
        <dbReference type="EMBL" id="QJA65396.1"/>
    </source>
</evidence>
<dbReference type="AlphaFoldDB" id="A0A6M3Y4M3"/>
<name>A0A6M3Y4M3_9ZZZZ</name>